<evidence type="ECO:0000256" key="15">
    <source>
        <dbReference type="ARBA" id="ARBA00023264"/>
    </source>
</evidence>
<keyword evidence="14" id="KW-0594">Phospholipid biosynthesis</keyword>
<dbReference type="GO" id="GO:0016024">
    <property type="term" value="P:CDP-diacylglycerol biosynthetic process"/>
    <property type="evidence" value="ECO:0007669"/>
    <property type="project" value="UniProtKB-UniPathway"/>
</dbReference>
<dbReference type="PROSITE" id="PS01315">
    <property type="entry name" value="CDS"/>
    <property type="match status" value="1"/>
</dbReference>
<evidence type="ECO:0000256" key="11">
    <source>
        <dbReference type="ARBA" id="ARBA00022989"/>
    </source>
</evidence>
<dbReference type="PANTHER" id="PTHR13773">
    <property type="entry name" value="PHOSPHATIDATE CYTIDYLYLTRANSFERASE"/>
    <property type="match status" value="1"/>
</dbReference>
<dbReference type="PANTHER" id="PTHR13773:SF8">
    <property type="entry name" value="PHOSPHATIDATE CYTIDYLYLTRANSFERASE, PHOTORECEPTOR-SPECIFIC"/>
    <property type="match status" value="1"/>
</dbReference>
<protein>
    <recommendedName>
        <fullName evidence="6 16">Phosphatidate cytidylyltransferase</fullName>
        <ecNumber evidence="6 16">2.7.7.41</ecNumber>
    </recommendedName>
</protein>
<keyword evidence="11 17" id="KW-1133">Transmembrane helix</keyword>
<proteinExistence type="inferred from homology"/>
<evidence type="ECO:0000313" key="19">
    <source>
        <dbReference type="Proteomes" id="UP000515908"/>
    </source>
</evidence>
<comment type="catalytic activity">
    <reaction evidence="1 16">
        <text>a 1,2-diacyl-sn-glycero-3-phosphate + CTP + H(+) = a CDP-1,2-diacyl-sn-glycerol + diphosphate</text>
        <dbReference type="Rhea" id="RHEA:16229"/>
        <dbReference type="ChEBI" id="CHEBI:15378"/>
        <dbReference type="ChEBI" id="CHEBI:33019"/>
        <dbReference type="ChEBI" id="CHEBI:37563"/>
        <dbReference type="ChEBI" id="CHEBI:58332"/>
        <dbReference type="ChEBI" id="CHEBI:58608"/>
        <dbReference type="EC" id="2.7.7.41"/>
    </reaction>
</comment>
<dbReference type="GO" id="GO:0004605">
    <property type="term" value="F:phosphatidate cytidylyltransferase activity"/>
    <property type="evidence" value="ECO:0007669"/>
    <property type="project" value="UniProtKB-EC"/>
</dbReference>
<evidence type="ECO:0000256" key="7">
    <source>
        <dbReference type="ARBA" id="ARBA00022516"/>
    </source>
</evidence>
<dbReference type="Pfam" id="PF01148">
    <property type="entry name" value="CTP_transf_1"/>
    <property type="match status" value="1"/>
</dbReference>
<organism evidence="18 19">
    <name type="scientific">Angomonas deanei</name>
    <dbReference type="NCBI Taxonomy" id="59799"/>
    <lineage>
        <taxon>Eukaryota</taxon>
        <taxon>Discoba</taxon>
        <taxon>Euglenozoa</taxon>
        <taxon>Kinetoplastea</taxon>
        <taxon>Metakinetoplastina</taxon>
        <taxon>Trypanosomatida</taxon>
        <taxon>Trypanosomatidae</taxon>
        <taxon>Strigomonadinae</taxon>
        <taxon>Angomonas</taxon>
    </lineage>
</organism>
<feature type="transmembrane region" description="Helical" evidence="17">
    <location>
        <begin position="182"/>
        <end position="203"/>
    </location>
</feature>
<evidence type="ECO:0000256" key="17">
    <source>
        <dbReference type="SAM" id="Phobius"/>
    </source>
</evidence>
<comment type="subcellular location">
    <subcellularLocation>
        <location evidence="2">Membrane</location>
        <topology evidence="2">Multi-pass membrane protein</topology>
    </subcellularLocation>
</comment>
<evidence type="ECO:0000256" key="8">
    <source>
        <dbReference type="ARBA" id="ARBA00022679"/>
    </source>
</evidence>
<evidence type="ECO:0000256" key="10">
    <source>
        <dbReference type="ARBA" id="ARBA00022695"/>
    </source>
</evidence>
<dbReference type="InterPro" id="IPR016720">
    <property type="entry name" value="PC_Trfase_euk"/>
</dbReference>
<feature type="transmembrane region" description="Helical" evidence="17">
    <location>
        <begin position="138"/>
        <end position="161"/>
    </location>
</feature>
<gene>
    <name evidence="18" type="ORF">ADEAN_000257100</name>
</gene>
<comment type="pathway">
    <text evidence="4">Lipid metabolism.</text>
</comment>
<evidence type="ECO:0000256" key="12">
    <source>
        <dbReference type="ARBA" id="ARBA00023098"/>
    </source>
</evidence>
<evidence type="ECO:0000313" key="18">
    <source>
        <dbReference type="EMBL" id="CAD2215118.1"/>
    </source>
</evidence>
<dbReference type="GO" id="GO:0005789">
    <property type="term" value="C:endoplasmic reticulum membrane"/>
    <property type="evidence" value="ECO:0007669"/>
    <property type="project" value="TreeGrafter"/>
</dbReference>
<comment type="similarity">
    <text evidence="5 16">Belongs to the CDS family.</text>
</comment>
<keyword evidence="19" id="KW-1185">Reference proteome</keyword>
<feature type="transmembrane region" description="Helical" evidence="17">
    <location>
        <begin position="50"/>
        <end position="67"/>
    </location>
</feature>
<keyword evidence="12" id="KW-0443">Lipid metabolism</keyword>
<evidence type="ECO:0000256" key="6">
    <source>
        <dbReference type="ARBA" id="ARBA00012487"/>
    </source>
</evidence>
<evidence type="ECO:0000256" key="1">
    <source>
        <dbReference type="ARBA" id="ARBA00001698"/>
    </source>
</evidence>
<sequence length="355" mass="40055">MAYVFLSLIPIGVLFGVALSFIICITMLYEVTRINQRVRRERQLPSLHIIKWYLITIFFVFSTLYTMRVPLENTFPSLVGSHKMISFAAFCATMVGLVGFVLSLRKGMYRYQFIQFTWIVMSLLVLGLQYVASQKCMIQGMIWFLLPVSCVVNNDIWAYIFGKLFGRTRLLALSPKKTVEGFLGAFLYTVIWSFWFCGFLGYFPEMYCPCVGFTNAVNAVCEKDPLFVQAEVPFPPMIQQLSGGYLSTFRVSPAQKHAIVLGIFSSLIAPFGGFFASGLKRAFNLKDFGDLIPGHGGMTDRMDCQGLMAIFTFFYIHTYVYDKCPSSSDIFTCALSLPVGQRRALIEKLTSSLVG</sequence>
<keyword evidence="9 16" id="KW-0812">Transmembrane</keyword>
<feature type="transmembrane region" description="Helical" evidence="17">
    <location>
        <begin position="258"/>
        <end position="276"/>
    </location>
</feature>
<keyword evidence="10 16" id="KW-0548">Nucleotidyltransferase</keyword>
<dbReference type="UniPathway" id="UPA00557">
    <property type="reaction ID" value="UER00614"/>
</dbReference>
<feature type="transmembrane region" description="Helical" evidence="17">
    <location>
        <begin position="6"/>
        <end position="29"/>
    </location>
</feature>
<dbReference type="InterPro" id="IPR000374">
    <property type="entry name" value="PC_trans"/>
</dbReference>
<evidence type="ECO:0000256" key="4">
    <source>
        <dbReference type="ARBA" id="ARBA00005189"/>
    </source>
</evidence>
<keyword evidence="8 16" id="KW-0808">Transferase</keyword>
<reference evidence="18 19" key="1">
    <citation type="submission" date="2020-08" db="EMBL/GenBank/DDBJ databases">
        <authorList>
            <person name="Newling K."/>
            <person name="Davey J."/>
            <person name="Forrester S."/>
        </authorList>
    </citation>
    <scope>NUCLEOTIDE SEQUENCE [LARGE SCALE GENOMIC DNA]</scope>
    <source>
        <strain evidence="19">Crithidia deanei Carvalho (ATCC PRA-265)</strain>
    </source>
</reference>
<keyword evidence="7" id="KW-0444">Lipid biosynthesis</keyword>
<feature type="transmembrane region" description="Helical" evidence="17">
    <location>
        <begin position="87"/>
        <end position="104"/>
    </location>
</feature>
<keyword evidence="15" id="KW-1208">Phospholipid metabolism</keyword>
<name>A0A7G2C5P2_9TRYP</name>
<dbReference type="EMBL" id="LR877148">
    <property type="protein sequence ID" value="CAD2215118.1"/>
    <property type="molecule type" value="Genomic_DNA"/>
</dbReference>
<comment type="pathway">
    <text evidence="3 16">Phospholipid metabolism; CDP-diacylglycerol biosynthesis; CDP-diacylglycerol from sn-glycerol 3-phosphate: step 3/3.</text>
</comment>
<evidence type="ECO:0000256" key="14">
    <source>
        <dbReference type="ARBA" id="ARBA00023209"/>
    </source>
</evidence>
<evidence type="ECO:0000256" key="16">
    <source>
        <dbReference type="RuleBase" id="RU003938"/>
    </source>
</evidence>
<accession>A0A7G2C5P2</accession>
<dbReference type="VEuPathDB" id="TriTrypDB:ADEAN_000257100"/>
<evidence type="ECO:0000256" key="13">
    <source>
        <dbReference type="ARBA" id="ARBA00023136"/>
    </source>
</evidence>
<dbReference type="EC" id="2.7.7.41" evidence="6 16"/>
<evidence type="ECO:0000256" key="9">
    <source>
        <dbReference type="ARBA" id="ARBA00022692"/>
    </source>
</evidence>
<evidence type="ECO:0000256" key="2">
    <source>
        <dbReference type="ARBA" id="ARBA00004141"/>
    </source>
</evidence>
<dbReference type="AlphaFoldDB" id="A0A7G2C5P2"/>
<feature type="transmembrane region" description="Helical" evidence="17">
    <location>
        <begin position="116"/>
        <end position="132"/>
    </location>
</feature>
<dbReference type="Proteomes" id="UP000515908">
    <property type="component" value="Chromosome 04"/>
</dbReference>
<evidence type="ECO:0000256" key="5">
    <source>
        <dbReference type="ARBA" id="ARBA00010185"/>
    </source>
</evidence>
<dbReference type="OrthoDB" id="10260889at2759"/>
<evidence type="ECO:0000256" key="3">
    <source>
        <dbReference type="ARBA" id="ARBA00005119"/>
    </source>
</evidence>
<keyword evidence="13 17" id="KW-0472">Membrane</keyword>